<feature type="compositionally biased region" description="Polar residues" evidence="1">
    <location>
        <begin position="63"/>
        <end position="77"/>
    </location>
</feature>
<feature type="region of interest" description="Disordered" evidence="1">
    <location>
        <begin position="113"/>
        <end position="136"/>
    </location>
</feature>
<sequence>MAAENKTIRGYSRVARASGAKISSLPFLSHPSLCSCSCLFAPPATTTTTHTTSSSLPVDRWSQRTTPMSGTLSSNTRGAGEAIPAAASESGSMSLGEALRRVWDALPQEAKDEFVRRDEEQEADYARKAQDRREGETEPAWYELAVPDDFRPVIAAPPASEYESASQGQGLELVSMMDDGGASGSMWLWHWGPEHYVHDSDSDRRVDGVQEAAAFELMARELAARRVHEDPGAARMHAEFAEECRRERVALEAAAQWRRE</sequence>
<evidence type="ECO:0000256" key="1">
    <source>
        <dbReference type="SAM" id="MobiDB-lite"/>
    </source>
</evidence>
<accession>A0A371D4R0</accession>
<protein>
    <submittedName>
        <fullName evidence="2">Uncharacterized protein</fullName>
    </submittedName>
</protein>
<organism evidence="2 3">
    <name type="scientific">Lentinus brumalis</name>
    <dbReference type="NCBI Taxonomy" id="2498619"/>
    <lineage>
        <taxon>Eukaryota</taxon>
        <taxon>Fungi</taxon>
        <taxon>Dikarya</taxon>
        <taxon>Basidiomycota</taxon>
        <taxon>Agaricomycotina</taxon>
        <taxon>Agaricomycetes</taxon>
        <taxon>Polyporales</taxon>
        <taxon>Polyporaceae</taxon>
        <taxon>Lentinus</taxon>
    </lineage>
</organism>
<feature type="region of interest" description="Disordered" evidence="1">
    <location>
        <begin position="46"/>
        <end position="79"/>
    </location>
</feature>
<dbReference type="EMBL" id="KZ857418">
    <property type="protein sequence ID" value="RDX47491.1"/>
    <property type="molecule type" value="Genomic_DNA"/>
</dbReference>
<dbReference type="OrthoDB" id="10529544at2759"/>
<evidence type="ECO:0000313" key="2">
    <source>
        <dbReference type="EMBL" id="RDX47491.1"/>
    </source>
</evidence>
<evidence type="ECO:0000313" key="3">
    <source>
        <dbReference type="Proteomes" id="UP000256964"/>
    </source>
</evidence>
<gene>
    <name evidence="2" type="ORF">OH76DRAFT_767540</name>
</gene>
<name>A0A371D4R0_9APHY</name>
<feature type="compositionally biased region" description="Low complexity" evidence="1">
    <location>
        <begin position="46"/>
        <end position="55"/>
    </location>
</feature>
<proteinExistence type="predicted"/>
<reference evidence="2 3" key="1">
    <citation type="journal article" date="2018" name="Biotechnol. Biofuels">
        <title>Integrative visual omics of the white-rot fungus Polyporus brumalis exposes the biotechnological potential of its oxidative enzymes for delignifying raw plant biomass.</title>
        <authorList>
            <person name="Miyauchi S."/>
            <person name="Rancon A."/>
            <person name="Drula E."/>
            <person name="Hage H."/>
            <person name="Chaduli D."/>
            <person name="Favel A."/>
            <person name="Grisel S."/>
            <person name="Henrissat B."/>
            <person name="Herpoel-Gimbert I."/>
            <person name="Ruiz-Duenas F.J."/>
            <person name="Chevret D."/>
            <person name="Hainaut M."/>
            <person name="Lin J."/>
            <person name="Wang M."/>
            <person name="Pangilinan J."/>
            <person name="Lipzen A."/>
            <person name="Lesage-Meessen L."/>
            <person name="Navarro D."/>
            <person name="Riley R."/>
            <person name="Grigoriev I.V."/>
            <person name="Zhou S."/>
            <person name="Raouche S."/>
            <person name="Rosso M.N."/>
        </authorList>
    </citation>
    <scope>NUCLEOTIDE SEQUENCE [LARGE SCALE GENOMIC DNA]</scope>
    <source>
        <strain evidence="2 3">BRFM 1820</strain>
    </source>
</reference>
<dbReference type="AlphaFoldDB" id="A0A371D4R0"/>
<dbReference type="Proteomes" id="UP000256964">
    <property type="component" value="Unassembled WGS sequence"/>
</dbReference>
<keyword evidence="3" id="KW-1185">Reference proteome</keyword>